<dbReference type="Gene3D" id="3.40.50.2000">
    <property type="entry name" value="Glycogen Phosphorylase B"/>
    <property type="match status" value="2"/>
</dbReference>
<name>A0A7G9T5H5_9LACO</name>
<dbReference type="SUPFAM" id="SSF53756">
    <property type="entry name" value="UDP-Glycosyltransferase/glycogen phosphorylase"/>
    <property type="match status" value="1"/>
</dbReference>
<sequence length="493" mass="56589">MKIYNINKGMGWASSGVEYAQLYRAQSLRKTDYDSKFIFSEFTLNNLISMSQNMGFMTDEIVSVYYYFSNIKFSEPKLSFEKVQKEYFGSFTAKDESNLVNDIDNIKVILHNNQKATATVDYADVYSNGALIRREHFTTARNAIQYFNSNGTVARREILNQDGSVALVERIDDKENIFQIDKNIFLSKDEFMMFFIQQLRLKRKDIILIDRSLGAGSSILKGNNGNAKVGIIIHAEHFNENSTDDDYILWNNHYDYPFTNAEYIDFFVTATETQKNLLSKHFDKYQNNKTVKIFDIPVGSIDKLKKNTNREPHTFVTASRLAPEKNLNWLVEAFIKAHETNAEIKLDIYGAGGEKKQLEKLIKDAEADEYIKLCGHHDLSDLYTNYSYYLTASTSEGFGLTLMEAIGSGLVFGGFDVNYGNTNFIKNNGITVPFTRNNATKNIVNLTNMIVELDNYSANQLVRSRRMSYKIADKYLEKNVTKQWIDLVKKVTE</sequence>
<accession>A0A7G9T5H5</accession>
<dbReference type="Pfam" id="PF00534">
    <property type="entry name" value="Glycos_transf_1"/>
    <property type="match status" value="1"/>
</dbReference>
<keyword evidence="1" id="KW-0328">Glycosyltransferase</keyword>
<dbReference type="GO" id="GO:0016757">
    <property type="term" value="F:glycosyltransferase activity"/>
    <property type="evidence" value="ECO:0007669"/>
    <property type="project" value="UniProtKB-KW"/>
</dbReference>
<gene>
    <name evidence="5" type="ORF">H9L19_00115</name>
</gene>
<dbReference type="InterPro" id="IPR001296">
    <property type="entry name" value="Glyco_trans_1"/>
</dbReference>
<evidence type="ECO:0000256" key="2">
    <source>
        <dbReference type="ARBA" id="ARBA00022679"/>
    </source>
</evidence>
<dbReference type="Proteomes" id="UP000515800">
    <property type="component" value="Chromosome"/>
</dbReference>
<keyword evidence="6" id="KW-1185">Reference proteome</keyword>
<evidence type="ECO:0000259" key="3">
    <source>
        <dbReference type="Pfam" id="PF00534"/>
    </source>
</evidence>
<dbReference type="KEGG" id="wdi:H9L19_00115"/>
<organism evidence="5 6">
    <name type="scientific">Weissella diestrammenae</name>
    <dbReference type="NCBI Taxonomy" id="1162633"/>
    <lineage>
        <taxon>Bacteria</taxon>
        <taxon>Bacillati</taxon>
        <taxon>Bacillota</taxon>
        <taxon>Bacilli</taxon>
        <taxon>Lactobacillales</taxon>
        <taxon>Lactobacillaceae</taxon>
        <taxon>Weissella</taxon>
    </lineage>
</organism>
<evidence type="ECO:0000256" key="1">
    <source>
        <dbReference type="ARBA" id="ARBA00022676"/>
    </source>
</evidence>
<feature type="domain" description="Glycosyl transferase family 1" evidence="3">
    <location>
        <begin position="305"/>
        <end position="437"/>
    </location>
</feature>
<dbReference type="InterPro" id="IPR054396">
    <property type="entry name" value="GtfA_EBD"/>
</dbReference>
<dbReference type="RefSeq" id="WP_187529184.1">
    <property type="nucleotide sequence ID" value="NZ_CP060724.1"/>
</dbReference>
<evidence type="ECO:0000313" key="6">
    <source>
        <dbReference type="Proteomes" id="UP000515800"/>
    </source>
</evidence>
<dbReference type="PANTHER" id="PTHR12526">
    <property type="entry name" value="GLYCOSYLTRANSFERASE"/>
    <property type="match status" value="1"/>
</dbReference>
<dbReference type="PANTHER" id="PTHR12526:SF629">
    <property type="entry name" value="TEICHURONIC ACID BIOSYNTHESIS GLYCOSYLTRANSFERASE TUAH-RELATED"/>
    <property type="match status" value="1"/>
</dbReference>
<reference evidence="5 6" key="1">
    <citation type="submission" date="2020-08" db="EMBL/GenBank/DDBJ databases">
        <title>Genome sequence of Weissella diestrammenae KACC 16890T.</title>
        <authorList>
            <person name="Hyun D.-W."/>
            <person name="Bae J.-W."/>
        </authorList>
    </citation>
    <scope>NUCLEOTIDE SEQUENCE [LARGE SCALE GENOMIC DNA]</scope>
    <source>
        <strain evidence="5 6">KACC 16890</strain>
    </source>
</reference>
<evidence type="ECO:0000259" key="4">
    <source>
        <dbReference type="Pfam" id="PF22145"/>
    </source>
</evidence>
<keyword evidence="2 5" id="KW-0808">Transferase</keyword>
<proteinExistence type="predicted"/>
<protein>
    <submittedName>
        <fullName evidence="5">Glycosyltransferase</fullName>
    </submittedName>
</protein>
<dbReference type="AlphaFoldDB" id="A0A7G9T5H5"/>
<dbReference type="Pfam" id="PF22145">
    <property type="entry name" value="GtfA_EBD"/>
    <property type="match status" value="1"/>
</dbReference>
<dbReference type="EMBL" id="CP060724">
    <property type="protein sequence ID" value="QNN75350.1"/>
    <property type="molecule type" value="Genomic_DNA"/>
</dbReference>
<feature type="domain" description="GtfA extended beta-sheet meander" evidence="4">
    <location>
        <begin position="106"/>
        <end position="181"/>
    </location>
</feature>
<evidence type="ECO:0000313" key="5">
    <source>
        <dbReference type="EMBL" id="QNN75350.1"/>
    </source>
</evidence>